<keyword evidence="2" id="KW-0464">Manganese</keyword>
<feature type="binding site" evidence="3">
    <location>
        <position position="224"/>
    </location>
    <ligand>
        <name>Ca(2+)</name>
        <dbReference type="ChEBI" id="CHEBI:29108"/>
    </ligand>
</feature>
<dbReference type="Proteomes" id="UP000230407">
    <property type="component" value="Unassembled WGS sequence"/>
</dbReference>
<feature type="binding site" evidence="3">
    <location>
        <position position="226"/>
    </location>
    <ligand>
        <name>Ca(2+)</name>
        <dbReference type="ChEBI" id="CHEBI:29108"/>
    </ligand>
</feature>
<gene>
    <name evidence="5" type="ORF">CUT44_06290</name>
</gene>
<evidence type="ECO:0000313" key="6">
    <source>
        <dbReference type="Proteomes" id="UP000230407"/>
    </source>
</evidence>
<evidence type="ECO:0000256" key="3">
    <source>
        <dbReference type="PIRSR" id="PIRSR607760-2"/>
    </source>
</evidence>
<feature type="binding site" evidence="2">
    <location>
        <position position="69"/>
    </location>
    <ligand>
        <name>Mn(2+)</name>
        <dbReference type="ChEBI" id="CHEBI:29035"/>
        <label>1</label>
    </ligand>
</feature>
<keyword evidence="2" id="KW-0479">Metal-binding</keyword>
<proteinExistence type="inferred from homology"/>
<feature type="binding site" evidence="2">
    <location>
        <position position="35"/>
    </location>
    <ligand>
        <name>Mn(2+)</name>
        <dbReference type="ChEBI" id="CHEBI:29035"/>
        <label>1</label>
    </ligand>
</feature>
<sequence length="302" mass="32635">MFRHTQRLQFDAKPEKPDPVLARKLQELVGGAYGEMTVSMQYLFQGWNCRVKGKYKDLIMDIATEEIGHVEMLATMVARLLEGAPNTETTKVAVSDPAVGAVMGGMDPQQAIIAGGAALPSDSNGYPWNGRYAVASGNLLADFYANVAAEAQSRLQAARIYNMTDDPGVKDMLKFNLARDTYHQNLWLAAIEQLREDNLEDVVVPGTLTDEEHREHAASLWHLSDGDAAAAGLWASGPTPDGDHEFTVLSDPEPLGEKASPPPPDPKLFATYDGSYGEPKSPALGTEVGLKGKIRGALSPDE</sequence>
<organism evidence="5 6">
    <name type="scientific">Streptomyces carminius</name>
    <dbReference type="NCBI Taxonomy" id="2665496"/>
    <lineage>
        <taxon>Bacteria</taxon>
        <taxon>Bacillati</taxon>
        <taxon>Actinomycetota</taxon>
        <taxon>Actinomycetes</taxon>
        <taxon>Kitasatosporales</taxon>
        <taxon>Streptomycetaceae</taxon>
        <taxon>Streptomyces</taxon>
    </lineage>
</organism>
<reference evidence="5 6" key="1">
    <citation type="submission" date="2017-11" db="EMBL/GenBank/DDBJ databases">
        <title>Streptomyces carmine sp. nov., a novel actinomycete isolated from Sophora alopecuroides in Xinjiang, China.</title>
        <authorList>
            <person name="Wang Y."/>
            <person name="Luo X."/>
            <person name="Wan C."/>
            <person name="Zhang L."/>
        </authorList>
    </citation>
    <scope>NUCLEOTIDE SEQUENCE [LARGE SCALE GENOMIC DNA]</scope>
    <source>
        <strain evidence="5 6">TRM SA0054</strain>
    </source>
</reference>
<dbReference type="Gene3D" id="1.20.1260.10">
    <property type="match status" value="1"/>
</dbReference>
<dbReference type="InterPro" id="IPR039377">
    <property type="entry name" value="Mn_catalase_dom"/>
</dbReference>
<evidence type="ECO:0000256" key="1">
    <source>
        <dbReference type="ARBA" id="ARBA00007644"/>
    </source>
</evidence>
<comment type="caution">
    <text evidence="5">The sequence shown here is derived from an EMBL/GenBank/DDBJ whole genome shotgun (WGS) entry which is preliminary data.</text>
</comment>
<feature type="binding site" evidence="2">
    <location>
        <position position="150"/>
    </location>
    <ligand>
        <name>Mn(2+)</name>
        <dbReference type="ChEBI" id="CHEBI:29035"/>
        <label>1</label>
    </ligand>
</feature>
<dbReference type="EMBL" id="PGGW01000018">
    <property type="protein sequence ID" value="PJE99188.1"/>
    <property type="molecule type" value="Genomic_DNA"/>
</dbReference>
<dbReference type="SUPFAM" id="SSF47240">
    <property type="entry name" value="Ferritin-like"/>
    <property type="match status" value="1"/>
</dbReference>
<dbReference type="AlphaFoldDB" id="A0A2M8M4S9"/>
<evidence type="ECO:0000256" key="2">
    <source>
        <dbReference type="PIRSR" id="PIRSR607760-1"/>
    </source>
</evidence>
<dbReference type="RefSeq" id="WP_100201163.1">
    <property type="nucleotide sequence ID" value="NZ_PGGW01000018.1"/>
</dbReference>
<accession>A0A2M8M4S9</accession>
<evidence type="ECO:0000256" key="4">
    <source>
        <dbReference type="SAM" id="MobiDB-lite"/>
    </source>
</evidence>
<feature type="binding site" evidence="3">
    <location>
        <position position="57"/>
    </location>
    <ligand>
        <name>Ca(2+)</name>
        <dbReference type="ChEBI" id="CHEBI:29108"/>
    </ligand>
</feature>
<comment type="similarity">
    <text evidence="1">Belongs to the manganese catalase family.</text>
</comment>
<dbReference type="Pfam" id="PF05067">
    <property type="entry name" value="Mn_catalase"/>
    <property type="match status" value="1"/>
</dbReference>
<comment type="cofactor">
    <cofactor evidence="3">
        <name>Ca(2+)</name>
        <dbReference type="ChEBI" id="CHEBI:29108"/>
    </cofactor>
    <text evidence="3">Binds 1 Ca(2+) ion per subunit.</text>
</comment>
<feature type="binding site" evidence="2">
    <location>
        <position position="66"/>
    </location>
    <ligand>
        <name>Mn(2+)</name>
        <dbReference type="ChEBI" id="CHEBI:29035"/>
        <label>2</label>
    </ligand>
</feature>
<keyword evidence="6" id="KW-1185">Reference proteome</keyword>
<dbReference type="GO" id="GO:0046872">
    <property type="term" value="F:metal ion binding"/>
    <property type="evidence" value="ECO:0007669"/>
    <property type="project" value="UniProtKB-KW"/>
</dbReference>
<dbReference type="InterPro" id="IPR009078">
    <property type="entry name" value="Ferritin-like_SF"/>
</dbReference>
<evidence type="ECO:0000313" key="5">
    <source>
        <dbReference type="EMBL" id="PJE99188.1"/>
    </source>
</evidence>
<name>A0A2M8M4S9_9ACTN</name>
<feature type="binding site" evidence="3">
    <location>
        <position position="61"/>
    </location>
    <ligand>
        <name>Ca(2+)</name>
        <dbReference type="ChEBI" id="CHEBI:29108"/>
    </ligand>
</feature>
<keyword evidence="3" id="KW-0106">Calcium</keyword>
<feature type="binding site" evidence="2">
    <location>
        <position position="183"/>
    </location>
    <ligand>
        <name>Mn(2+)</name>
        <dbReference type="ChEBI" id="CHEBI:29035"/>
        <label>1</label>
    </ligand>
</feature>
<dbReference type="InterPro" id="IPR007760">
    <property type="entry name" value="Mn_catalase"/>
</dbReference>
<protein>
    <submittedName>
        <fullName evidence="5">Catalase</fullName>
    </submittedName>
</protein>
<feature type="region of interest" description="Disordered" evidence="4">
    <location>
        <begin position="236"/>
        <end position="288"/>
    </location>
</feature>
<dbReference type="CDD" id="cd01051">
    <property type="entry name" value="Mn_catalase"/>
    <property type="match status" value="1"/>
</dbReference>
<dbReference type="InterPro" id="IPR012347">
    <property type="entry name" value="Ferritin-like"/>
</dbReference>
<comment type="cofactor">
    <cofactor evidence="2">
        <name>Mn(2+)</name>
        <dbReference type="ChEBI" id="CHEBI:29035"/>
    </cofactor>
    <text evidence="2">Binds 2 manganese ions per subunit.</text>
</comment>